<dbReference type="InterPro" id="IPR036890">
    <property type="entry name" value="HATPase_C_sf"/>
</dbReference>
<reference evidence="14" key="1">
    <citation type="submission" date="2006-03" db="EMBL/GenBank/DDBJ databases">
        <title>Complete sequence of Rhodopseudomonas palustris BisB18.</title>
        <authorList>
            <consortium name="US DOE Joint Genome Institute"/>
            <person name="Copeland A."/>
            <person name="Lucas S."/>
            <person name="Lapidus A."/>
            <person name="Barry K."/>
            <person name="Detter J.C."/>
            <person name="Glavina del Rio T."/>
            <person name="Hammon N."/>
            <person name="Israni S."/>
            <person name="Dalin E."/>
            <person name="Tice H."/>
            <person name="Pitluck S."/>
            <person name="Chain P."/>
            <person name="Malfatti S."/>
            <person name="Shin M."/>
            <person name="Vergez L."/>
            <person name="Schmutz J."/>
            <person name="Larimer F."/>
            <person name="Land M."/>
            <person name="Hauser L."/>
            <person name="Pelletier D.A."/>
            <person name="Kyrpides N."/>
            <person name="Anderson I."/>
            <person name="Oda Y."/>
            <person name="Harwood C.S."/>
            <person name="Richardson P."/>
        </authorList>
    </citation>
    <scope>NUCLEOTIDE SEQUENCE [LARGE SCALE GENOMIC DNA]</scope>
    <source>
        <strain evidence="14">BisB18</strain>
    </source>
</reference>
<dbReference type="GO" id="GO:0016020">
    <property type="term" value="C:membrane"/>
    <property type="evidence" value="ECO:0007669"/>
    <property type="project" value="UniProtKB-SubCell"/>
</dbReference>
<evidence type="ECO:0000256" key="4">
    <source>
        <dbReference type="ARBA" id="ARBA00022553"/>
    </source>
</evidence>
<evidence type="ECO:0000259" key="12">
    <source>
        <dbReference type="PROSITE" id="PS50112"/>
    </source>
</evidence>
<dbReference type="InterPro" id="IPR003594">
    <property type="entry name" value="HATPase_dom"/>
</dbReference>
<dbReference type="PROSITE" id="PS50109">
    <property type="entry name" value="HIS_KIN"/>
    <property type="match status" value="1"/>
</dbReference>
<dbReference type="SMART" id="SM00387">
    <property type="entry name" value="HATPase_c"/>
    <property type="match status" value="1"/>
</dbReference>
<dbReference type="SUPFAM" id="SSF55785">
    <property type="entry name" value="PYP-like sensor domain (PAS domain)"/>
    <property type="match status" value="1"/>
</dbReference>
<dbReference type="GO" id="GO:0005524">
    <property type="term" value="F:ATP binding"/>
    <property type="evidence" value="ECO:0007669"/>
    <property type="project" value="UniProtKB-KW"/>
</dbReference>
<dbReference type="SMART" id="SM00091">
    <property type="entry name" value="PAS"/>
    <property type="match status" value="1"/>
</dbReference>
<evidence type="ECO:0000259" key="13">
    <source>
        <dbReference type="PROSITE" id="PS50885"/>
    </source>
</evidence>
<dbReference type="Gene3D" id="3.30.565.10">
    <property type="entry name" value="Histidine kinase-like ATPase, C-terminal domain"/>
    <property type="match status" value="1"/>
</dbReference>
<dbReference type="STRING" id="316056.RPC_0828"/>
<feature type="transmembrane region" description="Helical" evidence="10">
    <location>
        <begin position="197"/>
        <end position="216"/>
    </location>
</feature>
<dbReference type="Gene3D" id="3.30.450.20">
    <property type="entry name" value="PAS domain"/>
    <property type="match status" value="1"/>
</dbReference>
<protein>
    <recommendedName>
        <fullName evidence="3">histidine kinase</fullName>
        <ecNumber evidence="3">2.7.13.3</ecNumber>
    </recommendedName>
</protein>
<dbReference type="GO" id="GO:0000155">
    <property type="term" value="F:phosphorelay sensor kinase activity"/>
    <property type="evidence" value="ECO:0007669"/>
    <property type="project" value="InterPro"/>
</dbReference>
<evidence type="ECO:0000313" key="14">
    <source>
        <dbReference type="EMBL" id="ABD86398.1"/>
    </source>
</evidence>
<dbReference type="Pfam" id="PF02518">
    <property type="entry name" value="HATPase_c"/>
    <property type="match status" value="1"/>
</dbReference>
<keyword evidence="10" id="KW-0812">Transmembrane</keyword>
<dbReference type="CDD" id="cd00082">
    <property type="entry name" value="HisKA"/>
    <property type="match status" value="1"/>
</dbReference>
<sequence length="613" mass="66270">MPRGLPGLPHSLRGKLLLLSLIVVSVPIMTAGYFLDRQGQQTLLQEKEERLFGLDRLLDAQLGSGFDALLADYDGDRADGAAMVRHLNARLATVTDQMAAANPGVGVGYYDLERNAIVTYGPSAQYGATVGRPIPPDHPGWAVMRSGKPAMEAGPQVRGLILNAMWPIVRNDRVQGYVWANQLSDDVDHQTAAMDRAILAVTIAGVVLGILLTQAMSRGLTRDVRLVTDGLARLRTDLHHSIPPLAGEIGEIAAKINVMAQSLLDAKSLTEDIVQSIADGVIAIDRDGRITAINPAARHMVGVAEAEAIGRPYNSLFDPAAPFSSVLLDTLEHGCEHVDVAVEMPLPRQMLDVSASSSLLRDSHGTAIGAVVVLKDRTEQSRLRTQVMRADRLAALGELMAGVAHEIRNPLTSIRGFVQFLEACDDVREWRRYSPEIIRQVDSLNRIITELLEFGRPRPPAIRPVQLNDLVHEVTRLAGHKANVQLRLALCAELPLIEADGEALKQALLNLLINAMQAVETLGTVRIETHVEADGATVAVAISDDGAGILPEDLEKIFDPFFSTKPQGTGLGLAMVHRIVDAHHGTVAMTSRPGAGTVATMRLPRLHIKKDEV</sequence>
<dbReference type="PRINTS" id="PR00344">
    <property type="entry name" value="BCTRLSENSOR"/>
</dbReference>
<dbReference type="PANTHER" id="PTHR43065">
    <property type="entry name" value="SENSOR HISTIDINE KINASE"/>
    <property type="match status" value="1"/>
</dbReference>
<dbReference type="InterPro" id="IPR013656">
    <property type="entry name" value="PAS_4"/>
</dbReference>
<keyword evidence="4" id="KW-0597">Phosphoprotein</keyword>
<evidence type="ECO:0000256" key="1">
    <source>
        <dbReference type="ARBA" id="ARBA00000085"/>
    </source>
</evidence>
<dbReference type="CDD" id="cd00130">
    <property type="entry name" value="PAS"/>
    <property type="match status" value="1"/>
</dbReference>
<evidence type="ECO:0000256" key="5">
    <source>
        <dbReference type="ARBA" id="ARBA00022679"/>
    </source>
</evidence>
<feature type="transmembrane region" description="Helical" evidence="10">
    <location>
        <begin position="16"/>
        <end position="35"/>
    </location>
</feature>
<comment type="catalytic activity">
    <reaction evidence="1">
        <text>ATP + protein L-histidine = ADP + protein N-phospho-L-histidine.</text>
        <dbReference type="EC" id="2.7.13.3"/>
    </reaction>
</comment>
<evidence type="ECO:0000256" key="6">
    <source>
        <dbReference type="ARBA" id="ARBA00022741"/>
    </source>
</evidence>
<dbReference type="InterPro" id="IPR035965">
    <property type="entry name" value="PAS-like_dom_sf"/>
</dbReference>
<dbReference type="Gene3D" id="6.10.340.10">
    <property type="match status" value="1"/>
</dbReference>
<dbReference type="HOGENOM" id="CLU_000445_89_29_5"/>
<evidence type="ECO:0000256" key="3">
    <source>
        <dbReference type="ARBA" id="ARBA00012438"/>
    </source>
</evidence>
<dbReference type="InterPro" id="IPR005467">
    <property type="entry name" value="His_kinase_dom"/>
</dbReference>
<dbReference type="SMART" id="SM00388">
    <property type="entry name" value="HisKA"/>
    <property type="match status" value="1"/>
</dbReference>
<keyword evidence="7 14" id="KW-0418">Kinase</keyword>
<dbReference type="InterPro" id="IPR004358">
    <property type="entry name" value="Sig_transdc_His_kin-like_C"/>
</dbReference>
<evidence type="ECO:0000256" key="9">
    <source>
        <dbReference type="ARBA" id="ARBA00023012"/>
    </source>
</evidence>
<dbReference type="eggNOG" id="COG5000">
    <property type="taxonomic scope" value="Bacteria"/>
</dbReference>
<dbReference type="InterPro" id="IPR036097">
    <property type="entry name" value="HisK_dim/P_sf"/>
</dbReference>
<dbReference type="Pfam" id="PF08448">
    <property type="entry name" value="PAS_4"/>
    <property type="match status" value="1"/>
</dbReference>
<dbReference type="NCBIfam" id="NF008468">
    <property type="entry name" value="PRK11360.1"/>
    <property type="match status" value="1"/>
</dbReference>
<evidence type="ECO:0000256" key="8">
    <source>
        <dbReference type="ARBA" id="ARBA00022840"/>
    </source>
</evidence>
<gene>
    <name evidence="14" type="ordered locus">RPC_0828</name>
</gene>
<evidence type="ECO:0000259" key="11">
    <source>
        <dbReference type="PROSITE" id="PS50109"/>
    </source>
</evidence>
<dbReference type="PROSITE" id="PS50885">
    <property type="entry name" value="HAMP"/>
    <property type="match status" value="1"/>
</dbReference>
<dbReference type="Pfam" id="PF00512">
    <property type="entry name" value="HisKA"/>
    <property type="match status" value="1"/>
</dbReference>
<dbReference type="SUPFAM" id="SSF55874">
    <property type="entry name" value="ATPase domain of HSP90 chaperone/DNA topoisomerase II/histidine kinase"/>
    <property type="match status" value="1"/>
</dbReference>
<dbReference type="NCBIfam" id="TIGR00229">
    <property type="entry name" value="sensory_box"/>
    <property type="match status" value="1"/>
</dbReference>
<dbReference type="AlphaFoldDB" id="Q21B38"/>
<dbReference type="SUPFAM" id="SSF47384">
    <property type="entry name" value="Homodimeric domain of signal transducing histidine kinase"/>
    <property type="match status" value="1"/>
</dbReference>
<evidence type="ECO:0000256" key="7">
    <source>
        <dbReference type="ARBA" id="ARBA00022777"/>
    </source>
</evidence>
<keyword evidence="10" id="KW-0472">Membrane</keyword>
<feature type="domain" description="Histidine kinase" evidence="11">
    <location>
        <begin position="402"/>
        <end position="607"/>
    </location>
</feature>
<keyword evidence="6" id="KW-0547">Nucleotide-binding</keyword>
<dbReference type="Gene3D" id="1.10.287.130">
    <property type="match status" value="1"/>
</dbReference>
<dbReference type="PANTHER" id="PTHR43065:SF10">
    <property type="entry name" value="PEROXIDE STRESS-ACTIVATED HISTIDINE KINASE MAK3"/>
    <property type="match status" value="1"/>
</dbReference>
<dbReference type="InterPro" id="IPR003660">
    <property type="entry name" value="HAMP_dom"/>
</dbReference>
<keyword evidence="5 14" id="KW-0808">Transferase</keyword>
<comment type="subcellular location">
    <subcellularLocation>
        <location evidence="2">Membrane</location>
    </subcellularLocation>
</comment>
<keyword evidence="8" id="KW-0067">ATP-binding</keyword>
<evidence type="ECO:0000256" key="2">
    <source>
        <dbReference type="ARBA" id="ARBA00004370"/>
    </source>
</evidence>
<dbReference type="EC" id="2.7.13.3" evidence="3"/>
<proteinExistence type="predicted"/>
<feature type="domain" description="HAMP" evidence="13">
    <location>
        <begin position="218"/>
        <end position="268"/>
    </location>
</feature>
<evidence type="ECO:0000256" key="10">
    <source>
        <dbReference type="SAM" id="Phobius"/>
    </source>
</evidence>
<name>Q21B38_RHOPB</name>
<dbReference type="KEGG" id="rpc:RPC_0828"/>
<dbReference type="RefSeq" id="WP_011471306.1">
    <property type="nucleotide sequence ID" value="NC_007925.1"/>
</dbReference>
<organism evidence="14">
    <name type="scientific">Rhodopseudomonas palustris (strain BisB18)</name>
    <dbReference type="NCBI Taxonomy" id="316056"/>
    <lineage>
        <taxon>Bacteria</taxon>
        <taxon>Pseudomonadati</taxon>
        <taxon>Pseudomonadota</taxon>
        <taxon>Alphaproteobacteria</taxon>
        <taxon>Hyphomicrobiales</taxon>
        <taxon>Nitrobacteraceae</taxon>
        <taxon>Rhodopseudomonas</taxon>
    </lineage>
</organism>
<feature type="domain" description="PAS" evidence="12">
    <location>
        <begin position="266"/>
        <end position="319"/>
    </location>
</feature>
<keyword evidence="10" id="KW-1133">Transmembrane helix</keyword>
<dbReference type="PROSITE" id="PS50112">
    <property type="entry name" value="PAS"/>
    <property type="match status" value="1"/>
</dbReference>
<dbReference type="InterPro" id="IPR000014">
    <property type="entry name" value="PAS"/>
</dbReference>
<keyword evidence="9" id="KW-0902">Two-component regulatory system</keyword>
<dbReference type="EMBL" id="CP000301">
    <property type="protein sequence ID" value="ABD86398.1"/>
    <property type="molecule type" value="Genomic_DNA"/>
</dbReference>
<accession>Q21B38</accession>
<dbReference type="InterPro" id="IPR003661">
    <property type="entry name" value="HisK_dim/P_dom"/>
</dbReference>
<dbReference type="SMART" id="SM00304">
    <property type="entry name" value="HAMP"/>
    <property type="match status" value="1"/>
</dbReference>